<organism evidence="2 3">
    <name type="scientific">Ooceraea biroi</name>
    <name type="common">Clonal raider ant</name>
    <name type="synonym">Cerapachys biroi</name>
    <dbReference type="NCBI Taxonomy" id="2015173"/>
    <lineage>
        <taxon>Eukaryota</taxon>
        <taxon>Metazoa</taxon>
        <taxon>Ecdysozoa</taxon>
        <taxon>Arthropoda</taxon>
        <taxon>Hexapoda</taxon>
        <taxon>Insecta</taxon>
        <taxon>Pterygota</taxon>
        <taxon>Neoptera</taxon>
        <taxon>Endopterygota</taxon>
        <taxon>Hymenoptera</taxon>
        <taxon>Apocrita</taxon>
        <taxon>Aculeata</taxon>
        <taxon>Formicoidea</taxon>
        <taxon>Formicidae</taxon>
        <taxon>Dorylinae</taxon>
        <taxon>Ooceraea</taxon>
    </lineage>
</organism>
<sequence>VLLKKPGQQTHPRLPPLDPQETKIRGELRHPLQVAFSDAHLLLIFFDWTVQ</sequence>
<accession>A0A026X289</accession>
<reference evidence="2 3" key="1">
    <citation type="journal article" date="2014" name="Curr. Biol.">
        <title>The genome of the clonal raider ant Cerapachys biroi.</title>
        <authorList>
            <person name="Oxley P.R."/>
            <person name="Ji L."/>
            <person name="Fetter-Pruneda I."/>
            <person name="McKenzie S.K."/>
            <person name="Li C."/>
            <person name="Hu H."/>
            <person name="Zhang G."/>
            <person name="Kronauer D.J."/>
        </authorList>
    </citation>
    <scope>NUCLEOTIDE SEQUENCE [LARGE SCALE GENOMIC DNA]</scope>
</reference>
<dbReference type="AlphaFoldDB" id="A0A026X289"/>
<proteinExistence type="predicted"/>
<name>A0A026X289_OOCBI</name>
<protein>
    <submittedName>
        <fullName evidence="2">Uncharacterized protein</fullName>
    </submittedName>
</protein>
<dbReference type="EMBL" id="KK107054">
    <property type="protein sequence ID" value="EZA61514.1"/>
    <property type="molecule type" value="Genomic_DNA"/>
</dbReference>
<feature type="region of interest" description="Disordered" evidence="1">
    <location>
        <begin position="1"/>
        <end position="22"/>
    </location>
</feature>
<feature type="non-terminal residue" evidence="2">
    <location>
        <position position="1"/>
    </location>
</feature>
<evidence type="ECO:0000313" key="3">
    <source>
        <dbReference type="Proteomes" id="UP000053097"/>
    </source>
</evidence>
<evidence type="ECO:0000256" key="1">
    <source>
        <dbReference type="SAM" id="MobiDB-lite"/>
    </source>
</evidence>
<keyword evidence="3" id="KW-1185">Reference proteome</keyword>
<evidence type="ECO:0000313" key="2">
    <source>
        <dbReference type="EMBL" id="EZA61514.1"/>
    </source>
</evidence>
<dbReference type="Proteomes" id="UP000053097">
    <property type="component" value="Unassembled WGS sequence"/>
</dbReference>
<gene>
    <name evidence="2" type="ORF">X777_07847</name>
</gene>